<dbReference type="Proteomes" id="UP001288778">
    <property type="component" value="Unassembled WGS sequence"/>
</dbReference>
<evidence type="ECO:0000259" key="2">
    <source>
        <dbReference type="Pfam" id="PF13439"/>
    </source>
</evidence>
<evidence type="ECO:0000313" key="4">
    <source>
        <dbReference type="Proteomes" id="UP001288778"/>
    </source>
</evidence>
<gene>
    <name evidence="3" type="ORF">GNF68_11680</name>
</gene>
<dbReference type="EMBL" id="WNUI01000035">
    <property type="protein sequence ID" value="MDZ4909721.1"/>
    <property type="molecule type" value="Genomic_DNA"/>
</dbReference>
<dbReference type="Gene3D" id="3.40.50.2000">
    <property type="entry name" value="Glycogen Phosphorylase B"/>
    <property type="match status" value="2"/>
</dbReference>
<dbReference type="AlphaFoldDB" id="A0AAW9I648"/>
<dbReference type="SUPFAM" id="SSF53756">
    <property type="entry name" value="UDP-Glycosyltransferase/glycogen phosphorylase"/>
    <property type="match status" value="1"/>
</dbReference>
<dbReference type="Pfam" id="PF00534">
    <property type="entry name" value="Glycos_transf_1"/>
    <property type="match status" value="1"/>
</dbReference>
<dbReference type="InterPro" id="IPR001296">
    <property type="entry name" value="Glyco_trans_1"/>
</dbReference>
<evidence type="ECO:0000313" key="3">
    <source>
        <dbReference type="EMBL" id="MDZ4909721.1"/>
    </source>
</evidence>
<accession>A0AAW9I648</accession>
<name>A0AAW9I648_CLOPF</name>
<dbReference type="Pfam" id="PF13439">
    <property type="entry name" value="Glyco_transf_4"/>
    <property type="match status" value="1"/>
</dbReference>
<feature type="domain" description="Glycosyl transferase family 1" evidence="1">
    <location>
        <begin position="187"/>
        <end position="345"/>
    </location>
</feature>
<reference evidence="3" key="1">
    <citation type="submission" date="2019-11" db="EMBL/GenBank/DDBJ databases">
        <title>Characterization of Clostridium perfringens isolates from swine manure treated agricultural soils.</title>
        <authorList>
            <person name="Wushke S.T."/>
        </authorList>
    </citation>
    <scope>NUCLEOTIDE SEQUENCE</scope>
    <source>
        <strain evidence="3">X94</strain>
    </source>
</reference>
<dbReference type="PANTHER" id="PTHR12526:SF630">
    <property type="entry name" value="GLYCOSYLTRANSFERASE"/>
    <property type="match status" value="1"/>
</dbReference>
<organism evidence="3 4">
    <name type="scientific">Clostridium perfringens</name>
    <dbReference type="NCBI Taxonomy" id="1502"/>
    <lineage>
        <taxon>Bacteria</taxon>
        <taxon>Bacillati</taxon>
        <taxon>Bacillota</taxon>
        <taxon>Clostridia</taxon>
        <taxon>Eubacteriales</taxon>
        <taxon>Clostridiaceae</taxon>
        <taxon>Clostridium</taxon>
    </lineage>
</organism>
<dbReference type="RefSeq" id="WP_198640830.1">
    <property type="nucleotide sequence ID" value="NZ_JACOGW010000007.1"/>
</dbReference>
<protein>
    <submittedName>
        <fullName evidence="3">Glycosyltransferase</fullName>
    </submittedName>
</protein>
<comment type="caution">
    <text evidence="3">The sequence shown here is derived from an EMBL/GenBank/DDBJ whole genome shotgun (WGS) entry which is preliminary data.</text>
</comment>
<dbReference type="PANTHER" id="PTHR12526">
    <property type="entry name" value="GLYCOSYLTRANSFERASE"/>
    <property type="match status" value="1"/>
</dbReference>
<dbReference type="CDD" id="cd03811">
    <property type="entry name" value="GT4_GT28_WabH-like"/>
    <property type="match status" value="1"/>
</dbReference>
<dbReference type="InterPro" id="IPR028098">
    <property type="entry name" value="Glyco_trans_4-like_N"/>
</dbReference>
<proteinExistence type="predicted"/>
<sequence>MKKKVLFVLEAFDKGGIEKVTLDIVNNLDKEKYDITVKTIWFGGHCQSKVKKHIKVEPFFKKYRKGIMKLFIYLPKKLLYKLYIKDKYDIEIAAGDGIPSRIIAGSSNKNSKKVSWIHMDVLKNGSKLKELKDKNKANKFYKPFDLILCVSNDCKENFVRRFGYEEKCKVIYNPIPSQEIIDMSKEKIDIEFDHTIKNIVSVGRLVDEKGYDRLLKVHKKLICDGIKHNIYIIGDGKERDRLQKFINDNNLNDSIKLLGFKDNPYKYINKSDLLVVSSRNEAFSLVLVEAIILNIPVLSTICSGPRELLNNGEYGLLVDNSEEGLYMGLREILENDEIYNYYKEKVFERGNIFNFKESIKIFENKILE</sequence>
<feature type="domain" description="Glycosyltransferase subfamily 4-like N-terminal" evidence="2">
    <location>
        <begin position="15"/>
        <end position="176"/>
    </location>
</feature>
<dbReference type="GO" id="GO:0016757">
    <property type="term" value="F:glycosyltransferase activity"/>
    <property type="evidence" value="ECO:0007669"/>
    <property type="project" value="InterPro"/>
</dbReference>
<evidence type="ECO:0000259" key="1">
    <source>
        <dbReference type="Pfam" id="PF00534"/>
    </source>
</evidence>